<evidence type="ECO:0000256" key="5">
    <source>
        <dbReference type="ARBA" id="ARBA00022927"/>
    </source>
</evidence>
<dbReference type="GO" id="GO:0032977">
    <property type="term" value="F:membrane insertase activity"/>
    <property type="evidence" value="ECO:0007669"/>
    <property type="project" value="InterPro"/>
</dbReference>
<name>A0A1F8CU44_9BACT</name>
<dbReference type="InterPro" id="IPR047196">
    <property type="entry name" value="YidC_ALB_C"/>
</dbReference>
<proteinExistence type="inferred from homology"/>
<dbReference type="PANTHER" id="PTHR12428:SF65">
    <property type="entry name" value="CYTOCHROME C OXIDASE ASSEMBLY PROTEIN COX18, MITOCHONDRIAL"/>
    <property type="match status" value="1"/>
</dbReference>
<comment type="caution">
    <text evidence="13">The sequence shown here is derived from an EMBL/GenBank/DDBJ whole genome shotgun (WGS) entry which is preliminary data.</text>
</comment>
<evidence type="ECO:0000256" key="10">
    <source>
        <dbReference type="SAM" id="Coils"/>
    </source>
</evidence>
<feature type="coiled-coil region" evidence="10">
    <location>
        <begin position="49"/>
        <end position="83"/>
    </location>
</feature>
<keyword evidence="7 11" id="KW-0472">Membrane</keyword>
<evidence type="ECO:0000256" key="4">
    <source>
        <dbReference type="ARBA" id="ARBA00022692"/>
    </source>
</evidence>
<dbReference type="GO" id="GO:0005886">
    <property type="term" value="C:plasma membrane"/>
    <property type="evidence" value="ECO:0007669"/>
    <property type="project" value="UniProtKB-SubCell"/>
</dbReference>
<dbReference type="AlphaFoldDB" id="A0A1F8CU44"/>
<dbReference type="STRING" id="1802538.A2382_04350"/>
<evidence type="ECO:0000256" key="6">
    <source>
        <dbReference type="ARBA" id="ARBA00022989"/>
    </source>
</evidence>
<dbReference type="Proteomes" id="UP000178999">
    <property type="component" value="Unassembled WGS sequence"/>
</dbReference>
<dbReference type="GO" id="GO:0015031">
    <property type="term" value="P:protein transport"/>
    <property type="evidence" value="ECO:0007669"/>
    <property type="project" value="UniProtKB-KW"/>
</dbReference>
<evidence type="ECO:0000256" key="1">
    <source>
        <dbReference type="ARBA" id="ARBA00004651"/>
    </source>
</evidence>
<keyword evidence="4 9" id="KW-0812">Transmembrane</keyword>
<keyword evidence="10" id="KW-0175">Coiled coil</keyword>
<keyword evidence="8" id="KW-0143">Chaperone</keyword>
<sequence>MNIFSLLFTQPLANGLALTYQFFGQNMGIAIILFSTFLRFALTPLTKPYMDSMKKIKSHQKDLDKLKKKYKDDKQGLMKAQADFYKQNNINPGAGCLPYLLQIVILIALFRVFTNVLSDGATIVEKFNILLYEPLKFAANETINTKFLYFDITRPDKFTLPGAPFAIPGPIVILAAVVQLLAAKMSMPVVETDKNVSKTTPGKEDDFQTAMQSSMIYTFPLITLVVGLQFPSGLALYWLIFSLFQVIQQYSSSGWGGLTPAISKARKILNSR</sequence>
<dbReference type="InterPro" id="IPR028055">
    <property type="entry name" value="YidC/Oxa/ALB_C"/>
</dbReference>
<feature type="transmembrane region" description="Helical" evidence="11">
    <location>
        <begin position="165"/>
        <end position="183"/>
    </location>
</feature>
<dbReference type="Pfam" id="PF02096">
    <property type="entry name" value="60KD_IMP"/>
    <property type="match status" value="1"/>
</dbReference>
<evidence type="ECO:0000259" key="12">
    <source>
        <dbReference type="Pfam" id="PF02096"/>
    </source>
</evidence>
<evidence type="ECO:0000313" key="13">
    <source>
        <dbReference type="EMBL" id="OGM79801.1"/>
    </source>
</evidence>
<feature type="transmembrane region" description="Helical" evidence="11">
    <location>
        <begin position="27"/>
        <end position="45"/>
    </location>
</feature>
<reference evidence="13 14" key="1">
    <citation type="journal article" date="2016" name="Nat. Commun.">
        <title>Thousands of microbial genomes shed light on interconnected biogeochemical processes in an aquifer system.</title>
        <authorList>
            <person name="Anantharaman K."/>
            <person name="Brown C.T."/>
            <person name="Hug L.A."/>
            <person name="Sharon I."/>
            <person name="Castelle C.J."/>
            <person name="Probst A.J."/>
            <person name="Thomas B.C."/>
            <person name="Singh A."/>
            <person name="Wilkins M.J."/>
            <person name="Karaoz U."/>
            <person name="Brodie E.L."/>
            <person name="Williams K.H."/>
            <person name="Hubbard S.S."/>
            <person name="Banfield J.F."/>
        </authorList>
    </citation>
    <scope>NUCLEOTIDE SEQUENCE [LARGE SCALE GENOMIC DNA]</scope>
</reference>
<dbReference type="PANTHER" id="PTHR12428">
    <property type="entry name" value="OXA1"/>
    <property type="match status" value="1"/>
</dbReference>
<keyword evidence="5" id="KW-0653">Protein transport</keyword>
<feature type="domain" description="Membrane insertase YidC/Oxa/ALB C-terminal" evidence="12">
    <location>
        <begin position="27"/>
        <end position="250"/>
    </location>
</feature>
<evidence type="ECO:0000313" key="14">
    <source>
        <dbReference type="Proteomes" id="UP000178999"/>
    </source>
</evidence>
<keyword evidence="2" id="KW-0813">Transport</keyword>
<dbReference type="EMBL" id="MGHY01000007">
    <property type="protein sequence ID" value="OGM79801.1"/>
    <property type="molecule type" value="Genomic_DNA"/>
</dbReference>
<evidence type="ECO:0000256" key="2">
    <source>
        <dbReference type="ARBA" id="ARBA00022448"/>
    </source>
</evidence>
<gene>
    <name evidence="13" type="ORF">A2382_04350</name>
</gene>
<comment type="similarity">
    <text evidence="9">Belongs to the OXA1/ALB3/YidC family.</text>
</comment>
<dbReference type="CDD" id="cd20070">
    <property type="entry name" value="5TM_YidC_Alb3"/>
    <property type="match status" value="1"/>
</dbReference>
<evidence type="ECO:0000256" key="9">
    <source>
        <dbReference type="RuleBase" id="RU003945"/>
    </source>
</evidence>
<dbReference type="InterPro" id="IPR001708">
    <property type="entry name" value="YidC/ALB3/OXA1/COX18"/>
</dbReference>
<evidence type="ECO:0000256" key="11">
    <source>
        <dbReference type="SAM" id="Phobius"/>
    </source>
</evidence>
<protein>
    <recommendedName>
        <fullName evidence="12">Membrane insertase YidC/Oxa/ALB C-terminal domain-containing protein</fullName>
    </recommendedName>
</protein>
<keyword evidence="6 11" id="KW-1133">Transmembrane helix</keyword>
<evidence type="ECO:0000256" key="7">
    <source>
        <dbReference type="ARBA" id="ARBA00023136"/>
    </source>
</evidence>
<evidence type="ECO:0000256" key="8">
    <source>
        <dbReference type="ARBA" id="ARBA00023186"/>
    </source>
</evidence>
<keyword evidence="3" id="KW-1003">Cell membrane</keyword>
<feature type="transmembrane region" description="Helical" evidence="11">
    <location>
        <begin position="96"/>
        <end position="113"/>
    </location>
</feature>
<dbReference type="NCBIfam" id="TIGR03592">
    <property type="entry name" value="yidC_oxa1_cterm"/>
    <property type="match status" value="1"/>
</dbReference>
<comment type="subcellular location">
    <subcellularLocation>
        <location evidence="1">Cell membrane</location>
        <topology evidence="1">Multi-pass membrane protein</topology>
    </subcellularLocation>
    <subcellularLocation>
        <location evidence="9">Membrane</location>
        <topology evidence="9">Multi-pass membrane protein</topology>
    </subcellularLocation>
</comment>
<organism evidence="13 14">
    <name type="scientific">Candidatus Woesebacteria bacterium RIFOXYB1_FULL_38_16</name>
    <dbReference type="NCBI Taxonomy" id="1802538"/>
    <lineage>
        <taxon>Bacteria</taxon>
        <taxon>Candidatus Woeseibacteriota</taxon>
    </lineage>
</organism>
<evidence type="ECO:0000256" key="3">
    <source>
        <dbReference type="ARBA" id="ARBA00022475"/>
    </source>
</evidence>
<accession>A0A1F8CU44</accession>
<feature type="transmembrane region" description="Helical" evidence="11">
    <location>
        <begin position="216"/>
        <end position="240"/>
    </location>
</feature>
<dbReference type="GO" id="GO:0051205">
    <property type="term" value="P:protein insertion into membrane"/>
    <property type="evidence" value="ECO:0007669"/>
    <property type="project" value="TreeGrafter"/>
</dbReference>